<dbReference type="RefSeq" id="WP_073601257.1">
    <property type="nucleotide sequence ID" value="NZ_MRCB01000034.1"/>
</dbReference>
<name>A0A1U7H992_9CYAN</name>
<dbReference type="Gene3D" id="1.10.10.10">
    <property type="entry name" value="Winged helix-like DNA-binding domain superfamily/Winged helix DNA-binding domain"/>
    <property type="match status" value="1"/>
</dbReference>
<dbReference type="InterPro" id="IPR036388">
    <property type="entry name" value="WH-like_DNA-bd_sf"/>
</dbReference>
<evidence type="ECO:0000313" key="1">
    <source>
        <dbReference type="EMBL" id="OKH20167.1"/>
    </source>
</evidence>
<evidence type="ECO:0008006" key="3">
    <source>
        <dbReference type="Google" id="ProtNLM"/>
    </source>
</evidence>
<dbReference type="OrthoDB" id="426940at2"/>
<comment type="caution">
    <text evidence="1">The sequence shown here is derived from an EMBL/GenBank/DDBJ whole genome shotgun (WGS) entry which is preliminary data.</text>
</comment>
<accession>A0A1U7H992</accession>
<gene>
    <name evidence="1" type="ORF">NIES593_19975</name>
</gene>
<dbReference type="STRING" id="1921803.NIES593_19975"/>
<evidence type="ECO:0000313" key="2">
    <source>
        <dbReference type="Proteomes" id="UP000186868"/>
    </source>
</evidence>
<dbReference type="EMBL" id="MRCB01000034">
    <property type="protein sequence ID" value="OKH20167.1"/>
    <property type="molecule type" value="Genomic_DNA"/>
</dbReference>
<proteinExistence type="predicted"/>
<sequence length="99" mass="11725">MTTNSSKTQWQYLESRPDSWRRQLYLKGRKLRAHTVWADMIVNEMSPEEVADSKDLPLAAVIEAIKYCETHQELLKKEAEEERRFLEEKGVILEPKITY</sequence>
<dbReference type="Proteomes" id="UP000186868">
    <property type="component" value="Unassembled WGS sequence"/>
</dbReference>
<organism evidence="1 2">
    <name type="scientific">Hydrococcus rivularis NIES-593</name>
    <dbReference type="NCBI Taxonomy" id="1921803"/>
    <lineage>
        <taxon>Bacteria</taxon>
        <taxon>Bacillati</taxon>
        <taxon>Cyanobacteriota</taxon>
        <taxon>Cyanophyceae</taxon>
        <taxon>Pleurocapsales</taxon>
        <taxon>Hydrococcaceae</taxon>
        <taxon>Hydrococcus</taxon>
    </lineage>
</organism>
<reference evidence="1 2" key="1">
    <citation type="submission" date="2016-11" db="EMBL/GenBank/DDBJ databases">
        <title>Draft Genome Sequences of Nine Cyanobacterial Strains from Diverse Habitats.</title>
        <authorList>
            <person name="Zhu T."/>
            <person name="Hou S."/>
            <person name="Lu X."/>
            <person name="Hess W.R."/>
        </authorList>
    </citation>
    <scope>NUCLEOTIDE SEQUENCE [LARGE SCALE GENOMIC DNA]</scope>
    <source>
        <strain evidence="1 2">NIES-593</strain>
    </source>
</reference>
<keyword evidence="2" id="KW-1185">Reference proteome</keyword>
<dbReference type="AlphaFoldDB" id="A0A1U7H992"/>
<protein>
    <recommendedName>
        <fullName evidence="3">DUF433 domain-containing protein</fullName>
    </recommendedName>
</protein>